<feature type="region of interest" description="Disordered" evidence="14">
    <location>
        <begin position="1890"/>
        <end position="1920"/>
    </location>
</feature>
<evidence type="ECO:0000256" key="10">
    <source>
        <dbReference type="ARBA" id="ARBA00047840"/>
    </source>
</evidence>
<feature type="compositionally biased region" description="Basic and acidic residues" evidence="14">
    <location>
        <begin position="397"/>
        <end position="406"/>
    </location>
</feature>
<comment type="catalytic activity">
    <reaction evidence="13">
        <text>a 5-methyl-2'-deoxycytidine in DNA + 2-oxoglutarate + O2 = a 5-hydroxymethyl-2'-deoxycytidine in DNA + succinate + CO2</text>
        <dbReference type="Rhea" id="RHEA:52636"/>
        <dbReference type="Rhea" id="RHEA-COMP:11370"/>
        <dbReference type="Rhea" id="RHEA-COMP:13315"/>
        <dbReference type="ChEBI" id="CHEBI:15379"/>
        <dbReference type="ChEBI" id="CHEBI:16526"/>
        <dbReference type="ChEBI" id="CHEBI:16810"/>
        <dbReference type="ChEBI" id="CHEBI:30031"/>
        <dbReference type="ChEBI" id="CHEBI:85454"/>
        <dbReference type="ChEBI" id="CHEBI:136731"/>
        <dbReference type="EC" id="1.14.11.80"/>
    </reaction>
</comment>
<keyword evidence="6 13" id="KW-0862">Zinc</keyword>
<feature type="compositionally biased region" description="Basic and acidic residues" evidence="14">
    <location>
        <begin position="1243"/>
        <end position="1252"/>
    </location>
</feature>
<feature type="compositionally biased region" description="Polar residues" evidence="14">
    <location>
        <begin position="773"/>
        <end position="785"/>
    </location>
</feature>
<feature type="domain" description="CXXC-type" evidence="15">
    <location>
        <begin position="680"/>
        <end position="721"/>
    </location>
</feature>
<feature type="region of interest" description="Disordered" evidence="14">
    <location>
        <begin position="1407"/>
        <end position="1463"/>
    </location>
</feature>
<keyword evidence="5 12" id="KW-0863">Zinc-finger</keyword>
<dbReference type="CTD" id="80312"/>
<proteinExistence type="inferred from homology"/>
<feature type="compositionally biased region" description="Acidic residues" evidence="14">
    <location>
        <begin position="174"/>
        <end position="186"/>
    </location>
</feature>
<feature type="region of interest" description="Disordered" evidence="14">
    <location>
        <begin position="358"/>
        <end position="496"/>
    </location>
</feature>
<accession>A0AAJ7PNH5</accession>
<feature type="compositionally biased region" description="Polar residues" evidence="14">
    <location>
        <begin position="1454"/>
        <end position="1463"/>
    </location>
</feature>
<feature type="compositionally biased region" description="Polar residues" evidence="14">
    <location>
        <begin position="153"/>
        <end position="169"/>
    </location>
</feature>
<sequence>MPATTKPARRQTPAQRKNAQKVIGTKRQTCNSNKPQGRATERPQKAPAESRRSTVRAQVQLGRSPHGRGVSGPAGQGPGRSPGRVNHALNVTGSARLRRPSNLPEHCSELQDPLGRRTSLRGTRVSVTPCQPPKPGRGGRNSRGSRGRGAASQHGNTTNQPSSTSINDSTPDKGDEESEKVDTCDVEEILPVSLKTDFEVPASIKDQGLGVNNAKEGSPLKADSPPCNDTLDDCVQCSCDSTITQQDKKTVIHNSEGDLRCVTGAPMCDDVDGQLNLCSDASKGSPSEPSVLTSVGSPGVQGGSEGNDTSSILGNKLDHPGSDGKQDDVCTVHQEEGDTLDLKEDSADERMIVITERKEEINHEEGESLEAEKVVERQSKTVEETEEIVERLGNCGGEDRGKKEENDVCIGPTDPHLSTLASPPPDPPHSNDGLTAQSESPVSAPPVSNTATSNPTKAPSTSESVELEVLSQGKTDMQPTIHGAKPHFPGSSAVPETAPMLQTVLVKRSTPVIVRSDSLKPRGWRDSSRGEPNQLQSLEIPSPQGERQACTPAETQTKDSESNPEPLECHSQKETSSLSSSLVAQSSTDVLRAECEPNLSEDSTVAGVTEPDSVPKISTPSLDGSSTLSCSSESTRSSFSFDTESEAGYGEPSPSVLPRSWGPEGAGMPSWTAPKPHKKERKKRSRCGTCEPCLRKISCGQCSCCLNRRTGHQICKLRKCVELKRRRPSSPLIPTTAQVVPESGSVNGKGKAQMDDTHTAAEEDEGEEGHIPHTQSPPINHSLTHNLASDQAGWPALIKREPGLELTSIALHQHVCSSVGFQNGSTENLTKPNGANMTTGSHSDLKSAFKRTAMASEPQTSIIATIPKDCSENGPKTPPDDMSVPLKKIKLEEPWVWITEQATTQLSDEDEVCENPLSTLAAVVCLSVRERKGLEEKLFCSRSSILRSIKTEPPDLHFVKKEPGDLKNDLCQKSTPVSQQKTPQPMKSEPPPSILLPSVQSLAEKRNLSFDQAIAIEALTQLAAIPESTPGSIKAESKCEHPISTAAPFSTSSTNTTLQEAKPTAAICYNKVSVISSPLHQMSVIRPPVARQGNVIQCSRGSNSNTKLSLQDLLEASSDSDKAPCRRTEQGFGSHFIKSESSYKHPSDMKFSKDHERLFGTEDRDGVGKARRNRDEEEVAAQLADLAFIIQSRQSQQSENNPPKGAPVSAIKYNYNSQLSPSQKKALVKKAKATPPKPRKKKISDGLHEGVNRRTPLSKRMPNGEMPNRGRGQKILPQGKSGLHHKRNLFLPQAQIDLKRYLAEAQEERRQLIHHSNSHNTALIGPQTQNYTTLTRINHTCGQENQPWSLSNGPLHQHNPCNGHAAGPEQECERHLLSQVAQPCGGLQHGADPNTSSASTALLSHTTGHHGLANGFSGARQSPPPSQQSYYKLERSGPVTVLSTATDGDMGHSAESTPSKNSVNSFLESPMSFLDTPTKNLLNTPSKKLADLPSCQCMDQIIEKEEGPYYTHLGAGPSVAAVRELMENRYGAKGSAVRVEVVVYTGKEGRSSQGCPIAKWVIRRGSEEEKLLCLVRQRPGHYCDAAVLVILILAWEGIPRPVADHLYQELTETLFKYGSPTSRRCALNEDRTCACQGLDPDTCGASFSFGCSWSMYFNGCKFARSKVPRKFRLLGDYREEEEKIENNLQNLATDLAPLYKRLAPEAFQNQVEHEETGCECRLGRKEGRPFSGVTACVDFCAHAHKDTHNMNNGSTVVCTLTKEDNRAVRNIPQDEQLHVLPLYKISDRDEFGQVEGQWAKIQSGALQVLSSFPREVRLLAEPVKSARKIRQEARLKAQAERLEKKLGLAPLTPGKMKNDTPNKEPQGYYSSYRIPPRPASVGRYLPERNQHSTYSQSTSSYPTPGAGVTPQGEVISPNHHSLPGLQFGQNGSALSYKTMSDSVNGYSPASGDQSVHSERIPPHNVLSDYPCTFKTEPNKVHCSSLCRPSPSGSAPPPSSFSPRPTSEGLFSRLNGLHRAAGDVTAEVRGHGLPPLSSLPLPLQTPPLEPEEVKQEEVWSDSEHNFLDHNIGGVAVAPSHGSILIECARRELHATTPILRPNRSHPTRISLVFYQHKSLNEPGHGMAMWDAKMAKRERDREEEAERLRMEDSLNNGNGARGAELEEEGGEKAEEARRIMNVPTRQTWTLPRDGVITVSPYALTQVTGPYNRWT</sequence>
<comment type="similarity">
    <text evidence="2 13">Belongs to the TET family.</text>
</comment>
<feature type="compositionally biased region" description="Basic and acidic residues" evidence="14">
    <location>
        <begin position="316"/>
        <end position="329"/>
    </location>
</feature>
<dbReference type="EC" id="1.14.11.80" evidence="13"/>
<feature type="compositionally biased region" description="Low complexity" evidence="14">
    <location>
        <begin position="621"/>
        <end position="642"/>
    </location>
</feature>
<feature type="compositionally biased region" description="Basic and acidic residues" evidence="14">
    <location>
        <begin position="956"/>
        <end position="970"/>
    </location>
</feature>
<feature type="compositionally biased region" description="Low complexity" evidence="14">
    <location>
        <begin position="462"/>
        <end position="471"/>
    </location>
</feature>
<evidence type="ECO:0000256" key="3">
    <source>
        <dbReference type="ARBA" id="ARBA00022454"/>
    </source>
</evidence>
<keyword evidence="4 13" id="KW-0479">Metal-binding</keyword>
<evidence type="ECO:0000256" key="6">
    <source>
        <dbReference type="ARBA" id="ARBA00022833"/>
    </source>
</evidence>
<feature type="region of interest" description="Disordered" evidence="14">
    <location>
        <begin position="508"/>
        <end position="681"/>
    </location>
</feature>
<feature type="compositionally biased region" description="Basic residues" evidence="14">
    <location>
        <begin position="1226"/>
        <end position="1242"/>
    </location>
</feature>
<feature type="region of interest" description="Disordered" evidence="14">
    <location>
        <begin position="1137"/>
        <end position="1176"/>
    </location>
</feature>
<dbReference type="GO" id="GO:0008270">
    <property type="term" value="F:zinc ion binding"/>
    <property type="evidence" value="ECO:0007669"/>
    <property type="project" value="UniProtKB-UniRule"/>
</dbReference>
<dbReference type="PANTHER" id="PTHR23358:SF2">
    <property type="entry name" value="METHYLCYTOSINE DIOXYGENASE TET1"/>
    <property type="match status" value="1"/>
</dbReference>
<dbReference type="Proteomes" id="UP000694890">
    <property type="component" value="Linkage group LG16_LG22"/>
</dbReference>
<feature type="compositionally biased region" description="Basic and acidic residues" evidence="14">
    <location>
        <begin position="1137"/>
        <end position="1168"/>
    </location>
</feature>
<dbReference type="RefSeq" id="XP_018533796.1">
    <property type="nucleotide sequence ID" value="XM_018678280.1"/>
</dbReference>
<dbReference type="InterPro" id="IPR024779">
    <property type="entry name" value="2OGFeDO_JBP1/TET_oxygenase_dom"/>
</dbReference>
<keyword evidence="8 13" id="KW-0560">Oxidoreductase</keyword>
<feature type="region of interest" description="Disordered" evidence="14">
    <location>
        <begin position="1"/>
        <end position="186"/>
    </location>
</feature>
<feature type="compositionally biased region" description="Low complexity" evidence="14">
    <location>
        <begin position="574"/>
        <end position="588"/>
    </location>
</feature>
<feature type="region of interest" description="Disordered" evidence="14">
    <location>
        <begin position="1850"/>
        <end position="1875"/>
    </location>
</feature>
<feature type="compositionally biased region" description="Polar residues" evidence="14">
    <location>
        <begin position="26"/>
        <end position="35"/>
    </location>
</feature>
<evidence type="ECO:0000256" key="5">
    <source>
        <dbReference type="ARBA" id="ARBA00022771"/>
    </source>
</evidence>
<name>A0AAJ7PNH5_LATCA</name>
<feature type="compositionally biased region" description="Low complexity" evidence="14">
    <location>
        <begin position="1892"/>
        <end position="1904"/>
    </location>
</feature>
<dbReference type="InterPro" id="IPR002857">
    <property type="entry name" value="Znf_CXXC"/>
</dbReference>
<dbReference type="KEGG" id="lcf:108884413"/>
<dbReference type="PROSITE" id="PS51058">
    <property type="entry name" value="ZF_CXXC"/>
    <property type="match status" value="1"/>
</dbReference>
<dbReference type="InterPro" id="IPR046942">
    <property type="entry name" value="TET_oxygenase"/>
</dbReference>
<evidence type="ECO:0000256" key="9">
    <source>
        <dbReference type="ARBA" id="ARBA00023004"/>
    </source>
</evidence>
<comment type="cofactor">
    <cofactor evidence="13">
        <name>Zn(2+)</name>
        <dbReference type="ChEBI" id="CHEBI:29105"/>
    </cofactor>
    <text evidence="13">The zinc ions have a structural role.</text>
</comment>
<dbReference type="GO" id="GO:0005694">
    <property type="term" value="C:chromosome"/>
    <property type="evidence" value="ECO:0007669"/>
    <property type="project" value="UniProtKB-SubCell"/>
</dbReference>
<feature type="region of interest" description="Disordered" evidence="14">
    <location>
        <begin position="1982"/>
        <end position="2009"/>
    </location>
</feature>
<feature type="compositionally biased region" description="Basic and acidic residues" evidence="14">
    <location>
        <begin position="752"/>
        <end position="761"/>
    </location>
</feature>
<evidence type="ECO:0000256" key="12">
    <source>
        <dbReference type="PROSITE-ProRule" id="PRU00509"/>
    </source>
</evidence>
<comment type="cofactor">
    <cofactor evidence="13">
        <name>Fe(2+)</name>
        <dbReference type="ChEBI" id="CHEBI:29033"/>
    </cofactor>
    <text evidence="13">Binds 1 Fe(2+) ion per subunit.</text>
</comment>
<feature type="compositionally biased region" description="Basic and acidic residues" evidence="14">
    <location>
        <begin position="556"/>
        <end position="573"/>
    </location>
</feature>
<gene>
    <name evidence="17" type="primary">tet1</name>
</gene>
<evidence type="ECO:0000313" key="16">
    <source>
        <dbReference type="Proteomes" id="UP000694890"/>
    </source>
</evidence>
<keyword evidence="7 13" id="KW-0223">Dioxygenase</keyword>
<dbReference type="GO" id="GO:0005634">
    <property type="term" value="C:nucleus"/>
    <property type="evidence" value="ECO:0007669"/>
    <property type="project" value="UniProtKB-UniRule"/>
</dbReference>
<feature type="compositionally biased region" description="Polar residues" evidence="14">
    <location>
        <begin position="432"/>
        <end position="461"/>
    </location>
</feature>
<reference evidence="17" key="1">
    <citation type="submission" date="2025-08" db="UniProtKB">
        <authorList>
            <consortium name="RefSeq"/>
        </authorList>
    </citation>
    <scope>IDENTIFICATION</scope>
    <source>
        <tissue evidence="17">Brain</tissue>
    </source>
</reference>
<dbReference type="Pfam" id="PF12851">
    <property type="entry name" value="Tet_JBP"/>
    <property type="match status" value="1"/>
</dbReference>
<feature type="region of interest" description="Disordered" evidence="14">
    <location>
        <begin position="732"/>
        <end position="785"/>
    </location>
</feature>
<dbReference type="GO" id="GO:0040029">
    <property type="term" value="P:epigenetic regulation of gene expression"/>
    <property type="evidence" value="ECO:0007669"/>
    <property type="project" value="InterPro"/>
</dbReference>
<evidence type="ECO:0000259" key="15">
    <source>
        <dbReference type="PROSITE" id="PS51058"/>
    </source>
</evidence>
<feature type="compositionally biased region" description="Polar residues" evidence="14">
    <location>
        <begin position="971"/>
        <end position="985"/>
    </location>
</feature>
<evidence type="ECO:0000256" key="11">
    <source>
        <dbReference type="ARBA" id="ARBA00049431"/>
    </source>
</evidence>
<comment type="function">
    <text evidence="13">Dioxygenase that catalyzes the conversion of the modified genomic base 5-methylcytosine (5mC) into 5-hydroxymethylcytosine (5hmC) and plays a key role in epigenetic chromatin reprogramming during embryonic development.</text>
</comment>
<comment type="catalytic activity">
    <reaction evidence="10 13">
        <text>a 5-formyl-2'-deoxycytidine in DNA + 2-oxoglutarate + O2 = a 5-carboxyl-2'-deoxycytidine in DNA + succinate + CO2 + H(+)</text>
        <dbReference type="Rhea" id="RHEA:53832"/>
        <dbReference type="Rhea" id="RHEA-COMP:13656"/>
        <dbReference type="Rhea" id="RHEA-COMP:13657"/>
        <dbReference type="ChEBI" id="CHEBI:15378"/>
        <dbReference type="ChEBI" id="CHEBI:15379"/>
        <dbReference type="ChEBI" id="CHEBI:16526"/>
        <dbReference type="ChEBI" id="CHEBI:16810"/>
        <dbReference type="ChEBI" id="CHEBI:30031"/>
        <dbReference type="ChEBI" id="CHEBI:137731"/>
        <dbReference type="ChEBI" id="CHEBI:137732"/>
        <dbReference type="EC" id="1.14.11.80"/>
    </reaction>
</comment>
<evidence type="ECO:0000313" key="17">
    <source>
        <dbReference type="RefSeq" id="XP_018533796.1"/>
    </source>
</evidence>
<dbReference type="InterPro" id="IPR040175">
    <property type="entry name" value="TET1/2/3"/>
</dbReference>
<comment type="subcellular location">
    <subcellularLocation>
        <location evidence="1">Chromosome</location>
    </subcellularLocation>
</comment>
<dbReference type="GO" id="GO:0070579">
    <property type="term" value="F:DNA 5-methylcytosine dioxygenase activity"/>
    <property type="evidence" value="ECO:0007669"/>
    <property type="project" value="UniProtKB-UniRule"/>
</dbReference>
<evidence type="ECO:0000256" key="8">
    <source>
        <dbReference type="ARBA" id="ARBA00023002"/>
    </source>
</evidence>
<evidence type="ECO:0000256" key="4">
    <source>
        <dbReference type="ARBA" id="ARBA00022723"/>
    </source>
</evidence>
<keyword evidence="3" id="KW-0158">Chromosome</keyword>
<feature type="compositionally biased region" description="Polar residues" evidence="14">
    <location>
        <begin position="279"/>
        <end position="296"/>
    </location>
</feature>
<evidence type="ECO:0000256" key="13">
    <source>
        <dbReference type="RuleBase" id="RU367064"/>
    </source>
</evidence>
<keyword evidence="9 13" id="KW-0408">Iron</keyword>
<evidence type="ECO:0000256" key="2">
    <source>
        <dbReference type="ARBA" id="ARBA00007502"/>
    </source>
</evidence>
<feature type="compositionally biased region" description="Basic and acidic residues" evidence="14">
    <location>
        <begin position="517"/>
        <end position="529"/>
    </location>
</feature>
<dbReference type="SMART" id="SM01333">
    <property type="entry name" value="Tet_JBP"/>
    <property type="match status" value="1"/>
</dbReference>
<feature type="compositionally biased region" description="Polar residues" evidence="14">
    <location>
        <begin position="530"/>
        <end position="539"/>
    </location>
</feature>
<feature type="region of interest" description="Disordered" evidence="14">
    <location>
        <begin position="2134"/>
        <end position="2172"/>
    </location>
</feature>
<feature type="compositionally biased region" description="Basic and acidic residues" evidence="14">
    <location>
        <begin position="2134"/>
        <end position="2150"/>
    </location>
</feature>
<protein>
    <recommendedName>
        <fullName evidence="13">Methylcytosine dioxygenase TET</fullName>
        <ecNumber evidence="13">1.14.11.80</ecNumber>
    </recommendedName>
</protein>
<comment type="catalytic activity">
    <reaction evidence="11 13">
        <text>a 5-hydroxymethyl-2'-deoxycytidine in DNA + 2-oxoglutarate + O2 = a 5-formyl-2'-deoxycytidine in DNA + succinate + CO2 + H2O</text>
        <dbReference type="Rhea" id="RHEA:53828"/>
        <dbReference type="Rhea" id="RHEA-COMP:13315"/>
        <dbReference type="Rhea" id="RHEA-COMP:13656"/>
        <dbReference type="ChEBI" id="CHEBI:15377"/>
        <dbReference type="ChEBI" id="CHEBI:15379"/>
        <dbReference type="ChEBI" id="CHEBI:16526"/>
        <dbReference type="ChEBI" id="CHEBI:16810"/>
        <dbReference type="ChEBI" id="CHEBI:30031"/>
        <dbReference type="ChEBI" id="CHEBI:136731"/>
        <dbReference type="ChEBI" id="CHEBI:137731"/>
        <dbReference type="EC" id="1.14.11.80"/>
    </reaction>
</comment>
<feature type="compositionally biased region" description="Basic and acidic residues" evidence="14">
    <location>
        <begin position="358"/>
        <end position="383"/>
    </location>
</feature>
<evidence type="ECO:0000256" key="14">
    <source>
        <dbReference type="SAM" id="MobiDB-lite"/>
    </source>
</evidence>
<feature type="region of interest" description="Disordered" evidence="14">
    <location>
        <begin position="1220"/>
        <end position="1282"/>
    </location>
</feature>
<dbReference type="GO" id="GO:0003677">
    <property type="term" value="F:DNA binding"/>
    <property type="evidence" value="ECO:0007669"/>
    <property type="project" value="InterPro"/>
</dbReference>
<feature type="region of interest" description="Disordered" evidence="14">
    <location>
        <begin position="279"/>
        <end position="329"/>
    </location>
</feature>
<dbReference type="GeneID" id="108884413"/>
<dbReference type="GO" id="GO:0141166">
    <property type="term" value="P:chromosomal 5-methylcytosine DNA demethylation pathway"/>
    <property type="evidence" value="ECO:0007669"/>
    <property type="project" value="UniProtKB-UniRule"/>
</dbReference>
<evidence type="ECO:0000256" key="7">
    <source>
        <dbReference type="ARBA" id="ARBA00022964"/>
    </source>
</evidence>
<dbReference type="GO" id="GO:0045944">
    <property type="term" value="P:positive regulation of transcription by RNA polymerase II"/>
    <property type="evidence" value="ECO:0007669"/>
    <property type="project" value="TreeGrafter"/>
</dbReference>
<feature type="region of interest" description="Disordered" evidence="14">
    <location>
        <begin position="956"/>
        <end position="992"/>
    </location>
</feature>
<feature type="compositionally biased region" description="Gly residues" evidence="14">
    <location>
        <begin position="69"/>
        <end position="80"/>
    </location>
</feature>
<feature type="compositionally biased region" description="Basic and acidic residues" evidence="14">
    <location>
        <begin position="39"/>
        <end position="52"/>
    </location>
</feature>
<evidence type="ECO:0000256" key="1">
    <source>
        <dbReference type="ARBA" id="ARBA00004286"/>
    </source>
</evidence>
<organism evidence="16 17">
    <name type="scientific">Lates calcarifer</name>
    <name type="common">Barramundi</name>
    <name type="synonym">Holocentrus calcarifer</name>
    <dbReference type="NCBI Taxonomy" id="8187"/>
    <lineage>
        <taxon>Eukaryota</taxon>
        <taxon>Metazoa</taxon>
        <taxon>Chordata</taxon>
        <taxon>Craniata</taxon>
        <taxon>Vertebrata</taxon>
        <taxon>Euteleostomi</taxon>
        <taxon>Actinopterygii</taxon>
        <taxon>Neopterygii</taxon>
        <taxon>Teleostei</taxon>
        <taxon>Neoteleostei</taxon>
        <taxon>Acanthomorphata</taxon>
        <taxon>Carangaria</taxon>
        <taxon>Carangaria incertae sedis</taxon>
        <taxon>Centropomidae</taxon>
        <taxon>Lates</taxon>
    </lineage>
</organism>
<dbReference type="PANTHER" id="PTHR23358">
    <property type="entry name" value="METHYLCYTOSINE DIOXYGENASE TET"/>
    <property type="match status" value="1"/>
</dbReference>